<keyword evidence="4" id="KW-1185">Reference proteome</keyword>
<dbReference type="Gene3D" id="3.60.10.10">
    <property type="entry name" value="Endonuclease/exonuclease/phosphatase"/>
    <property type="match status" value="1"/>
</dbReference>
<dbReference type="PANTHER" id="PTHR47027">
    <property type="entry name" value="REVERSE TRANSCRIPTASE DOMAIN-CONTAINING PROTEIN"/>
    <property type="match status" value="1"/>
</dbReference>
<keyword evidence="2" id="KW-0812">Transmembrane</keyword>
<dbReference type="EMBL" id="CAJNNV010015594">
    <property type="protein sequence ID" value="CAE8603636.1"/>
    <property type="molecule type" value="Genomic_DNA"/>
</dbReference>
<comment type="caution">
    <text evidence="3">The sequence shown here is derived from an EMBL/GenBank/DDBJ whole genome shotgun (WGS) entry which is preliminary data.</text>
</comment>
<accession>A0A813ER12</accession>
<sequence length="1600" mass="180270">MTESRKCGRIWRSWTGTLWLVKKHGERRKENFTTEDGHAFMGSAGMDGQRGVAIILHKRWTCGIKRFQAVSERLALLDVDIGKMKLSIIVMYMPHSAYSDSAVEEEYAELQKLVIEARSRGRSCIIAGDWNAITGARIEGESPNVIGKYGIGVRNPRGNMLVQWATEMDFTIANTVFKKRFGNQWTHDNGINKRQIDYALTDRKLRQLILDGAASSDVNTGDDHRAIKLTFRFKAGRNNGRRYLRRGKSNWGWEPGDAATFSTLMDDDAKLARTSAEWNNNDLETKCNIIVDILLRTAELCRKAEEETASLRRSLGPDVQNLIAQRREARKDIADIFAMFYEDVFRSREGSEEESQMGSAGGTQTMPIPRVLPAETKKQLDAMGDRKAADTKQVVAEMMKAGGEELIIMLTELFNDVLQSELMVPAAWRLTRIKVIFKKGDTQAGFSCDDHLFVLTMLYEKSHEFQLLLWVAAVDFKKAFDTVHHASIWRALRAQGVHETYVSTLAKLYTDQEGQIATEKLSYKFKIGRGTKQGDPMLSDLVMEAQSVGLELHMGKTKILANLVAHGARNTRMSVPVAGHQVEVLGANDSTMYLGRLLSFTDFHNIEIQHRMARGWKKFWVLKKTLCDKTYALSHRLKLFAATVTPTVLYGSGSWTMTADRERLLQTAQRQMLRKMVGSGRRRVQVQMADHDNSSVSSTQSISQPDAVDYELEDFVTWIQRLTTTAKRELNKLGIDDWIHEQRQRKWRGAGHTARRVDGRWSTVLADWLPTGGSRRVGHPDKRPFRSYAFGLKSLQPIFRVLNRNSEALAKGLEHRERCVPHLFDAKLTPFEDRRTSSGVEETYDARAPSFPLNADVHNENIVGVGLVLYYNHLVFVGVIAAFSWFILTFTEGFFSVRQWDALQCGFGSSDPDEVVLAYAHRRGLIALFLWVTVLLASIIFARMQASTARSFDRKHTRMEDYTLSLSNVPPEVTDPNVLQKWVEDILGKPIEGVSIGYDFRGHEQEVEQQLDDHLEKREARFTSVLGVPGTNPSRRPVRSGLLPVQEGEEATSGSPSGGEGSATREWLSKFRGSGEAFVVMKQEEDVERFFALWDQPRGVQRTSSFFSFQASGSTELQDIIAGAAQQVRQHHTFMGAEITLREVTSEPTSIVWCHLSTSHRETGLRLACAAVFLLIMAVTFNLLLFFPLSSYVLRYALKAGAPPTRLTTSGLGLIIAIVNSLIDRYIWYQVPRLGFRRKDQADILTFGVRTVMVLVNTLALVTLTARKLAAVGQPEDGILLGAGTTLTRSEELGREGALADAVQYIFLSSTFTFSYIMFWLSYPSSLWQAVFVIRTGLLGKFSLRDCERWLEPMEIWLPWDYASHIQLTCCAFFPLYLAEPPGACASRVLCAVLVLWCAVMYGAQRVVHLRASKETFFTTHRLDKAVMVGWALPVSQLAGTSAWWGARALGLGMWLSASLCLAAFLGSCCLYWILIWMAYKDRQQINTLLYAKPSESYRAALARLRYSYFNTNPVHVLLSDLRPEMGLPETTWYAAGKAYLQAADPKKDALREAQRALAEHAPGLQRGPRSFLTQLTYGVQVWFTGAPKHAYHALDETIE</sequence>
<feature type="transmembrane region" description="Helical" evidence="2">
    <location>
        <begin position="868"/>
        <end position="888"/>
    </location>
</feature>
<dbReference type="SUPFAM" id="SSF56219">
    <property type="entry name" value="DNase I-like"/>
    <property type="match status" value="1"/>
</dbReference>
<dbReference type="OrthoDB" id="414791at2759"/>
<reference evidence="3" key="1">
    <citation type="submission" date="2021-02" db="EMBL/GenBank/DDBJ databases">
        <authorList>
            <person name="Dougan E. K."/>
            <person name="Rhodes N."/>
            <person name="Thang M."/>
            <person name="Chan C."/>
        </authorList>
    </citation>
    <scope>NUCLEOTIDE SEQUENCE</scope>
</reference>
<evidence type="ECO:0000256" key="2">
    <source>
        <dbReference type="SAM" id="Phobius"/>
    </source>
</evidence>
<feature type="transmembrane region" description="Helical" evidence="2">
    <location>
        <begin position="1207"/>
        <end position="1228"/>
    </location>
</feature>
<gene>
    <name evidence="3" type="ORF">PGLA1383_LOCUS21841</name>
</gene>
<evidence type="ECO:0000313" key="3">
    <source>
        <dbReference type="EMBL" id="CAE8603636.1"/>
    </source>
</evidence>
<dbReference type="PANTHER" id="PTHR47027:SF20">
    <property type="entry name" value="REVERSE TRANSCRIPTASE-LIKE PROTEIN WITH RNA-DIRECTED DNA POLYMERASE DOMAIN"/>
    <property type="match status" value="1"/>
</dbReference>
<proteinExistence type="predicted"/>
<feature type="transmembrane region" description="Helical" evidence="2">
    <location>
        <begin position="1426"/>
        <end position="1446"/>
    </location>
</feature>
<feature type="transmembrane region" description="Helical" evidence="2">
    <location>
        <begin position="1167"/>
        <end position="1187"/>
    </location>
</feature>
<evidence type="ECO:0000313" key="4">
    <source>
        <dbReference type="Proteomes" id="UP000654075"/>
    </source>
</evidence>
<keyword evidence="2" id="KW-0472">Membrane</keyword>
<dbReference type="Proteomes" id="UP000654075">
    <property type="component" value="Unassembled WGS sequence"/>
</dbReference>
<keyword evidence="2" id="KW-1133">Transmembrane helix</keyword>
<evidence type="ECO:0000256" key="1">
    <source>
        <dbReference type="SAM" id="MobiDB-lite"/>
    </source>
</evidence>
<dbReference type="InterPro" id="IPR036691">
    <property type="entry name" value="Endo/exonu/phosph_ase_sf"/>
</dbReference>
<organism evidence="3 4">
    <name type="scientific">Polarella glacialis</name>
    <name type="common">Dinoflagellate</name>
    <dbReference type="NCBI Taxonomy" id="89957"/>
    <lineage>
        <taxon>Eukaryota</taxon>
        <taxon>Sar</taxon>
        <taxon>Alveolata</taxon>
        <taxon>Dinophyceae</taxon>
        <taxon>Suessiales</taxon>
        <taxon>Suessiaceae</taxon>
        <taxon>Polarella</taxon>
    </lineage>
</organism>
<name>A0A813ER12_POLGL</name>
<feature type="region of interest" description="Disordered" evidence="1">
    <location>
        <begin position="1026"/>
        <end position="1064"/>
    </location>
</feature>
<feature type="transmembrane region" description="Helical" evidence="2">
    <location>
        <begin position="924"/>
        <end position="942"/>
    </location>
</feature>
<feature type="transmembrane region" description="Helical" evidence="2">
    <location>
        <begin position="1452"/>
        <end position="1475"/>
    </location>
</feature>
<protein>
    <recommendedName>
        <fullName evidence="5">Reverse transcriptase domain-containing protein</fullName>
    </recommendedName>
</protein>
<evidence type="ECO:0008006" key="5">
    <source>
        <dbReference type="Google" id="ProtNLM"/>
    </source>
</evidence>
<feature type="transmembrane region" description="Helical" evidence="2">
    <location>
        <begin position="1385"/>
        <end position="1405"/>
    </location>
</feature>